<sequence>MPDQRVPAAETAASQVFATPEILGAILGHLHPVEFAQVQLAHPYCLDVAKNFPHLRHQFFLEQEPGAIDGGFQLNPIFEMVFRIFGWSMGPTELVRRYPEEAILRYRPSFLHLCPDWKDEFRCSIRKSYKRILLDENAWRFVLDLRPLLQQTLFAKASHPVSIFPICDRDRDLVPYGYVDVVEGANSVLDVLRMVLEQEISDRVVYKAAVPRRENHDRHLKHALHDARRGLGDLAAAVYRLWQ</sequence>
<evidence type="ECO:0000313" key="2">
    <source>
        <dbReference type="Proteomes" id="UP001302367"/>
    </source>
</evidence>
<name>A0ABZ0NN71_CERBT</name>
<dbReference type="RefSeq" id="XP_065458741.1">
    <property type="nucleotide sequence ID" value="XM_065602669.1"/>
</dbReference>
<reference evidence="1 2" key="1">
    <citation type="submission" date="2023-09" db="EMBL/GenBank/DDBJ databases">
        <title>Complete-Gapless Cercospora beticola genome.</title>
        <authorList>
            <person name="Wyatt N.A."/>
            <person name="Spanner R.E."/>
            <person name="Bolton M.D."/>
        </authorList>
    </citation>
    <scope>NUCLEOTIDE SEQUENCE [LARGE SCALE GENOMIC DNA]</scope>
    <source>
        <strain evidence="1">Cb09-40</strain>
    </source>
</reference>
<gene>
    <name evidence="1" type="ORF">RHO25_005563</name>
</gene>
<dbReference type="GeneID" id="90644160"/>
<evidence type="ECO:0008006" key="3">
    <source>
        <dbReference type="Google" id="ProtNLM"/>
    </source>
</evidence>
<dbReference type="Proteomes" id="UP001302367">
    <property type="component" value="Chromosome 3"/>
</dbReference>
<proteinExistence type="predicted"/>
<evidence type="ECO:0000313" key="1">
    <source>
        <dbReference type="EMBL" id="WPB00943.1"/>
    </source>
</evidence>
<organism evidence="1 2">
    <name type="scientific">Cercospora beticola</name>
    <name type="common">Sugarbeet leaf spot fungus</name>
    <dbReference type="NCBI Taxonomy" id="122368"/>
    <lineage>
        <taxon>Eukaryota</taxon>
        <taxon>Fungi</taxon>
        <taxon>Dikarya</taxon>
        <taxon>Ascomycota</taxon>
        <taxon>Pezizomycotina</taxon>
        <taxon>Dothideomycetes</taxon>
        <taxon>Dothideomycetidae</taxon>
        <taxon>Mycosphaerellales</taxon>
        <taxon>Mycosphaerellaceae</taxon>
        <taxon>Cercospora</taxon>
    </lineage>
</organism>
<accession>A0ABZ0NN71</accession>
<keyword evidence="2" id="KW-1185">Reference proteome</keyword>
<dbReference type="EMBL" id="CP134186">
    <property type="protein sequence ID" value="WPB00943.1"/>
    <property type="molecule type" value="Genomic_DNA"/>
</dbReference>
<protein>
    <recommendedName>
        <fullName evidence="3">F-box domain-containing protein</fullName>
    </recommendedName>
</protein>